<reference evidence="3 4" key="1">
    <citation type="submission" date="2018-04" db="EMBL/GenBank/DDBJ databases">
        <authorList>
            <person name="Zhang X."/>
            <person name="Yuan J."/>
            <person name="Li F."/>
            <person name="Xiang J."/>
        </authorList>
    </citation>
    <scope>NUCLEOTIDE SEQUENCE [LARGE SCALE GENOMIC DNA]</scope>
    <source>
        <tissue evidence="3">Muscle</tissue>
    </source>
</reference>
<evidence type="ECO:0000313" key="4">
    <source>
        <dbReference type="Proteomes" id="UP000283509"/>
    </source>
</evidence>
<keyword evidence="4" id="KW-1185">Reference proteome</keyword>
<evidence type="ECO:0000256" key="1">
    <source>
        <dbReference type="SAM" id="MobiDB-lite"/>
    </source>
</evidence>
<keyword evidence="2" id="KW-0812">Transmembrane</keyword>
<name>A0A3R7NDE3_PENVA</name>
<feature type="region of interest" description="Disordered" evidence="1">
    <location>
        <begin position="81"/>
        <end position="108"/>
    </location>
</feature>
<feature type="compositionally biased region" description="Basic and acidic residues" evidence="1">
    <location>
        <begin position="99"/>
        <end position="108"/>
    </location>
</feature>
<proteinExistence type="predicted"/>
<feature type="transmembrane region" description="Helical" evidence="2">
    <location>
        <begin position="33"/>
        <end position="55"/>
    </location>
</feature>
<dbReference type="AlphaFoldDB" id="A0A3R7NDE3"/>
<organism evidence="3 4">
    <name type="scientific">Penaeus vannamei</name>
    <name type="common">Whiteleg shrimp</name>
    <name type="synonym">Litopenaeus vannamei</name>
    <dbReference type="NCBI Taxonomy" id="6689"/>
    <lineage>
        <taxon>Eukaryota</taxon>
        <taxon>Metazoa</taxon>
        <taxon>Ecdysozoa</taxon>
        <taxon>Arthropoda</taxon>
        <taxon>Crustacea</taxon>
        <taxon>Multicrustacea</taxon>
        <taxon>Malacostraca</taxon>
        <taxon>Eumalacostraca</taxon>
        <taxon>Eucarida</taxon>
        <taxon>Decapoda</taxon>
        <taxon>Dendrobranchiata</taxon>
        <taxon>Penaeoidea</taxon>
        <taxon>Penaeidae</taxon>
        <taxon>Penaeus</taxon>
    </lineage>
</organism>
<dbReference type="OrthoDB" id="6377944at2759"/>
<feature type="compositionally biased region" description="Polar residues" evidence="1">
    <location>
        <begin position="81"/>
        <end position="96"/>
    </location>
</feature>
<gene>
    <name evidence="3" type="ORF">C7M84_022632</name>
</gene>
<dbReference type="EMBL" id="QCYY01000585">
    <property type="protein sequence ID" value="ROT84182.1"/>
    <property type="molecule type" value="Genomic_DNA"/>
</dbReference>
<evidence type="ECO:0000256" key="2">
    <source>
        <dbReference type="SAM" id="Phobius"/>
    </source>
</evidence>
<keyword evidence="2" id="KW-1133">Transmembrane helix</keyword>
<protein>
    <submittedName>
        <fullName evidence="3">Uncharacterized protein</fullName>
    </submittedName>
</protein>
<reference evidence="3 4" key="2">
    <citation type="submission" date="2019-01" db="EMBL/GenBank/DDBJ databases">
        <title>The decoding of complex shrimp genome reveals the adaptation for benthos swimmer, frequently molting mechanism and breeding impact on genome.</title>
        <authorList>
            <person name="Sun Y."/>
            <person name="Gao Y."/>
            <person name="Yu Y."/>
        </authorList>
    </citation>
    <scope>NUCLEOTIDE SEQUENCE [LARGE SCALE GENOMIC DNA]</scope>
    <source>
        <tissue evidence="3">Muscle</tissue>
    </source>
</reference>
<dbReference type="Proteomes" id="UP000283509">
    <property type="component" value="Unassembled WGS sequence"/>
</dbReference>
<comment type="caution">
    <text evidence="3">The sequence shown here is derived from an EMBL/GenBank/DDBJ whole genome shotgun (WGS) entry which is preliminary data.</text>
</comment>
<accession>A0A3R7NDE3</accession>
<evidence type="ECO:0000313" key="3">
    <source>
        <dbReference type="EMBL" id="ROT84182.1"/>
    </source>
</evidence>
<keyword evidence="2" id="KW-0472">Membrane</keyword>
<sequence>MSMNVGDSTDLINGGGGGIAVFWRSRTGFERKLLAVLAVLTLAVIGLVVAVAVLASEEAKCKSSQADVLTTETRLTAKFSSLGSNDELPETTTPSVKSAMEDVRWRRS</sequence>